<protein>
    <submittedName>
        <fullName evidence="10">Thiol:disulfide interchange protein</fullName>
    </submittedName>
</protein>
<dbReference type="EMBL" id="NTKD01000072">
    <property type="protein sequence ID" value="PDH36221.1"/>
    <property type="molecule type" value="Genomic_DNA"/>
</dbReference>
<name>A0A2A5WIG3_9GAMM</name>
<feature type="transmembrane region" description="Helical" evidence="7">
    <location>
        <begin position="449"/>
        <end position="470"/>
    </location>
</feature>
<dbReference type="Pfam" id="PF13899">
    <property type="entry name" value="Thioredoxin_7"/>
    <property type="match status" value="1"/>
</dbReference>
<feature type="transmembrane region" description="Helical" evidence="7">
    <location>
        <begin position="491"/>
        <end position="508"/>
    </location>
</feature>
<evidence type="ECO:0000256" key="5">
    <source>
        <dbReference type="ARBA" id="ARBA00022989"/>
    </source>
</evidence>
<evidence type="ECO:0000259" key="9">
    <source>
        <dbReference type="PROSITE" id="PS51352"/>
    </source>
</evidence>
<evidence type="ECO:0000313" key="10">
    <source>
        <dbReference type="EMBL" id="PDH36221.1"/>
    </source>
</evidence>
<evidence type="ECO:0000256" key="4">
    <source>
        <dbReference type="ARBA" id="ARBA00022748"/>
    </source>
</evidence>
<keyword evidence="3 7" id="KW-0812">Transmembrane</keyword>
<dbReference type="InterPro" id="IPR028250">
    <property type="entry name" value="DsbDN"/>
</dbReference>
<feature type="transmembrane region" description="Helical" evidence="7">
    <location>
        <begin position="290"/>
        <end position="316"/>
    </location>
</feature>
<feature type="transmembrane region" description="Helical" evidence="7">
    <location>
        <begin position="514"/>
        <end position="533"/>
    </location>
</feature>
<evidence type="ECO:0000256" key="8">
    <source>
        <dbReference type="SAM" id="SignalP"/>
    </source>
</evidence>
<organism evidence="10 11">
    <name type="scientific">OM182 bacterium MED-G24</name>
    <dbReference type="NCBI Taxonomy" id="1986255"/>
    <lineage>
        <taxon>Bacteria</taxon>
        <taxon>Pseudomonadati</taxon>
        <taxon>Pseudomonadota</taxon>
        <taxon>Gammaproteobacteria</taxon>
        <taxon>OMG group</taxon>
        <taxon>OM182 clade</taxon>
    </lineage>
</organism>
<dbReference type="PROSITE" id="PS51352">
    <property type="entry name" value="THIOREDOXIN_2"/>
    <property type="match status" value="1"/>
</dbReference>
<comment type="subcellular location">
    <subcellularLocation>
        <location evidence="1">Cell membrane</location>
        <topology evidence="1">Multi-pass membrane protein</topology>
    </subcellularLocation>
</comment>
<feature type="transmembrane region" description="Helical" evidence="7">
    <location>
        <begin position="373"/>
        <end position="396"/>
    </location>
</feature>
<dbReference type="Pfam" id="PF11412">
    <property type="entry name" value="DsbD_N"/>
    <property type="match status" value="1"/>
</dbReference>
<keyword evidence="2" id="KW-1003">Cell membrane</keyword>
<keyword evidence="8" id="KW-0732">Signal</keyword>
<feature type="transmembrane region" description="Helical" evidence="7">
    <location>
        <begin position="417"/>
        <end position="443"/>
    </location>
</feature>
<dbReference type="CDD" id="cd02953">
    <property type="entry name" value="DsbDgamma"/>
    <property type="match status" value="1"/>
</dbReference>
<dbReference type="AlphaFoldDB" id="A0A2A5WIG3"/>
<comment type="caution">
    <text evidence="10">The sequence shown here is derived from an EMBL/GenBank/DDBJ whole genome shotgun (WGS) entry which is preliminary data.</text>
</comment>
<dbReference type="Pfam" id="PF02683">
    <property type="entry name" value="DsbD_TM"/>
    <property type="match status" value="1"/>
</dbReference>
<gene>
    <name evidence="10" type="ORF">CNE99_10015</name>
</gene>
<evidence type="ECO:0000313" key="11">
    <source>
        <dbReference type="Proteomes" id="UP000219327"/>
    </source>
</evidence>
<proteinExistence type="predicted"/>
<evidence type="ECO:0000256" key="7">
    <source>
        <dbReference type="SAM" id="Phobius"/>
    </source>
</evidence>
<dbReference type="PANTHER" id="PTHR32234">
    <property type="entry name" value="THIOL:DISULFIDE INTERCHANGE PROTEIN DSBD"/>
    <property type="match status" value="1"/>
</dbReference>
<sequence length="694" mass="74156">MKFVFRLITVFALLLTGIHATYADEEPQVFPELVSEVTAIVPGQPFRVALVQEINPGWHTYWRTPGDSGAATTLEWSLPTGFTAGEIAWPLPERIVYGPLINYGYHDRVVLPVVITPPPDLTPGDQITLDLAAEWLVCADLCIPEDADLSLTMDVAASNEPDTRYAQWFADTDVQVPMDVGMTSGVRFTDEQIVVTVQMPGVSGERVSRLEYFPYYESVIDYPAEQEVSISNDRIEITLAKAFDFEDGEKRLDGIIVIHEDAGEDIVTPIEIHPVMGAGPDATTSGEMGLGLAVLFALVGGAILNLMPCVFPVLSIKILSLVHQVGEDKRQVRAHGWVYLLGVTISFVVIALALVALRAAGEQIGWGFQLQSPMLVALLAYLFFLIGLSLSGYFEIGNSLMNMGSGLADKGGYGGSFATGVLATVVAAPCTAPFMAGAIGFALTQNTAMVIIIFSALGIGMAIPYVALCYSPALMERLPRPGAWMVMLKEALAFPMFASTVWLVWVLSQQTGANGVLSVLLGLVAITFGIWLFRHLPSGTIGRGLVSVLAVASIVSALALTTVEGSAGAEPTTGKAAAAVDGPVPETYSPDRLAELRTEGPVFVNFTAAWCITCKVNEQVALSSSGVANAFADGGVSYLKGDWTNEDPVITNALAEYERSGVPLYLLYAPGEARARVLPQVLTESIIIGELSTL</sequence>
<dbReference type="InterPro" id="IPR003834">
    <property type="entry name" value="Cyt_c_assmbl_TM_dom"/>
</dbReference>
<feature type="signal peptide" evidence="8">
    <location>
        <begin position="1"/>
        <end position="23"/>
    </location>
</feature>
<dbReference type="GO" id="GO:0045454">
    <property type="term" value="P:cell redox homeostasis"/>
    <property type="evidence" value="ECO:0007669"/>
    <property type="project" value="TreeGrafter"/>
</dbReference>
<dbReference type="Gene3D" id="3.40.30.10">
    <property type="entry name" value="Glutaredoxin"/>
    <property type="match status" value="1"/>
</dbReference>
<keyword evidence="5 7" id="KW-1133">Transmembrane helix</keyword>
<keyword evidence="6 7" id="KW-0472">Membrane</keyword>
<evidence type="ECO:0000256" key="6">
    <source>
        <dbReference type="ARBA" id="ARBA00023136"/>
    </source>
</evidence>
<dbReference type="SUPFAM" id="SSF52833">
    <property type="entry name" value="Thioredoxin-like"/>
    <property type="match status" value="1"/>
</dbReference>
<feature type="domain" description="Thioredoxin" evidence="9">
    <location>
        <begin position="549"/>
        <end position="694"/>
    </location>
</feature>
<dbReference type="InterPro" id="IPR036249">
    <property type="entry name" value="Thioredoxin-like_sf"/>
</dbReference>
<evidence type="ECO:0000256" key="2">
    <source>
        <dbReference type="ARBA" id="ARBA00022475"/>
    </source>
</evidence>
<reference evidence="10 11" key="1">
    <citation type="submission" date="2017-08" db="EMBL/GenBank/DDBJ databases">
        <title>Fine stratification of microbial communities through a metagenomic profile of the photic zone.</title>
        <authorList>
            <person name="Haro-Moreno J.M."/>
            <person name="Lopez-Perez M."/>
            <person name="De La Torre J."/>
            <person name="Picazo A."/>
            <person name="Camacho A."/>
            <person name="Rodriguez-Valera F."/>
        </authorList>
    </citation>
    <scope>NUCLEOTIDE SEQUENCE [LARGE SCALE GENOMIC DNA]</scope>
    <source>
        <strain evidence="10">MED-G24</strain>
    </source>
</reference>
<evidence type="ECO:0000256" key="1">
    <source>
        <dbReference type="ARBA" id="ARBA00004651"/>
    </source>
</evidence>
<accession>A0A2A5WIG3</accession>
<dbReference type="PANTHER" id="PTHR32234:SF3">
    <property type="entry name" value="SUPPRESSION OF COPPER SENSITIVITY PROTEIN"/>
    <property type="match status" value="1"/>
</dbReference>
<evidence type="ECO:0000256" key="3">
    <source>
        <dbReference type="ARBA" id="ARBA00022692"/>
    </source>
</evidence>
<feature type="transmembrane region" description="Helical" evidence="7">
    <location>
        <begin position="337"/>
        <end position="361"/>
    </location>
</feature>
<dbReference type="GO" id="GO:0005886">
    <property type="term" value="C:plasma membrane"/>
    <property type="evidence" value="ECO:0007669"/>
    <property type="project" value="UniProtKB-SubCell"/>
</dbReference>
<keyword evidence="4" id="KW-0201">Cytochrome c-type biogenesis</keyword>
<dbReference type="Proteomes" id="UP000219327">
    <property type="component" value="Unassembled WGS sequence"/>
</dbReference>
<feature type="transmembrane region" description="Helical" evidence="7">
    <location>
        <begin position="545"/>
        <end position="563"/>
    </location>
</feature>
<dbReference type="GO" id="GO:0017004">
    <property type="term" value="P:cytochrome complex assembly"/>
    <property type="evidence" value="ECO:0007669"/>
    <property type="project" value="UniProtKB-KW"/>
</dbReference>
<dbReference type="InterPro" id="IPR035671">
    <property type="entry name" value="DsbD_gamma"/>
</dbReference>
<dbReference type="InterPro" id="IPR013766">
    <property type="entry name" value="Thioredoxin_domain"/>
</dbReference>
<feature type="chain" id="PRO_5013037602" evidence="8">
    <location>
        <begin position="24"/>
        <end position="694"/>
    </location>
</feature>
<dbReference type="GO" id="GO:0015035">
    <property type="term" value="F:protein-disulfide reductase activity"/>
    <property type="evidence" value="ECO:0007669"/>
    <property type="project" value="TreeGrafter"/>
</dbReference>